<dbReference type="Proteomes" id="UP001497623">
    <property type="component" value="Unassembled WGS sequence"/>
</dbReference>
<evidence type="ECO:0000256" key="1">
    <source>
        <dbReference type="SAM" id="MobiDB-lite"/>
    </source>
</evidence>
<feature type="region of interest" description="Disordered" evidence="1">
    <location>
        <begin position="1086"/>
        <end position="1129"/>
    </location>
</feature>
<dbReference type="PANTHER" id="PTHR12429:SF14">
    <property type="entry name" value="NEURALIZED-LIKE PROTEIN 4"/>
    <property type="match status" value="1"/>
</dbReference>
<feature type="domain" description="NHR" evidence="2">
    <location>
        <begin position="401"/>
        <end position="568"/>
    </location>
</feature>
<dbReference type="PROSITE" id="PS51065">
    <property type="entry name" value="NHR"/>
    <property type="match status" value="5"/>
</dbReference>
<dbReference type="SUPFAM" id="SSF49899">
    <property type="entry name" value="Concanavalin A-like lectins/glucanases"/>
    <property type="match status" value="2"/>
</dbReference>
<reference evidence="3 4" key="1">
    <citation type="submission" date="2024-05" db="EMBL/GenBank/DDBJ databases">
        <authorList>
            <person name="Wallberg A."/>
        </authorList>
    </citation>
    <scope>NUCLEOTIDE SEQUENCE [LARGE SCALE GENOMIC DNA]</scope>
</reference>
<dbReference type="FunFam" id="2.60.120.920:FF:000014">
    <property type="entry name" value="neuralized-like protein 4 isoform X2"/>
    <property type="match status" value="1"/>
</dbReference>
<name>A0AAV2S4I5_MEGNR</name>
<feature type="compositionally biased region" description="Polar residues" evidence="1">
    <location>
        <begin position="1112"/>
        <end position="1129"/>
    </location>
</feature>
<dbReference type="SMART" id="SM00588">
    <property type="entry name" value="NEUZ"/>
    <property type="match status" value="5"/>
</dbReference>
<feature type="compositionally biased region" description="Polar residues" evidence="1">
    <location>
        <begin position="823"/>
        <end position="834"/>
    </location>
</feature>
<dbReference type="AlphaFoldDB" id="A0AAV2S4I5"/>
<proteinExistence type="predicted"/>
<feature type="domain" description="NHR" evidence="2">
    <location>
        <begin position="603"/>
        <end position="772"/>
    </location>
</feature>
<dbReference type="Pfam" id="PF07177">
    <property type="entry name" value="Neuralized"/>
    <property type="match status" value="5"/>
</dbReference>
<feature type="domain" description="NHR" evidence="2">
    <location>
        <begin position="871"/>
        <end position="1037"/>
    </location>
</feature>
<dbReference type="GO" id="GO:0061630">
    <property type="term" value="F:ubiquitin protein ligase activity"/>
    <property type="evidence" value="ECO:0007669"/>
    <property type="project" value="TreeGrafter"/>
</dbReference>
<organism evidence="3 4">
    <name type="scientific">Meganyctiphanes norvegica</name>
    <name type="common">Northern krill</name>
    <name type="synonym">Thysanopoda norvegica</name>
    <dbReference type="NCBI Taxonomy" id="48144"/>
    <lineage>
        <taxon>Eukaryota</taxon>
        <taxon>Metazoa</taxon>
        <taxon>Ecdysozoa</taxon>
        <taxon>Arthropoda</taxon>
        <taxon>Crustacea</taxon>
        <taxon>Multicrustacea</taxon>
        <taxon>Malacostraca</taxon>
        <taxon>Eumalacostraca</taxon>
        <taxon>Eucarida</taxon>
        <taxon>Euphausiacea</taxon>
        <taxon>Euphausiidae</taxon>
        <taxon>Meganyctiphanes</taxon>
    </lineage>
</organism>
<gene>
    <name evidence="3" type="ORF">MNOR_LOCUS32247</name>
</gene>
<dbReference type="InterPro" id="IPR037962">
    <property type="entry name" value="Neuralized"/>
</dbReference>
<dbReference type="FunFam" id="2.60.120.920:FF:000001">
    <property type="entry name" value="neuralized-like protein 4 isoform X1"/>
    <property type="match status" value="4"/>
</dbReference>
<evidence type="ECO:0000313" key="4">
    <source>
        <dbReference type="Proteomes" id="UP001497623"/>
    </source>
</evidence>
<dbReference type="InterPro" id="IPR043136">
    <property type="entry name" value="B30.2/SPRY_sf"/>
</dbReference>
<dbReference type="InterPro" id="IPR013320">
    <property type="entry name" value="ConA-like_dom_sf"/>
</dbReference>
<feature type="domain" description="NHR" evidence="2">
    <location>
        <begin position="214"/>
        <end position="380"/>
    </location>
</feature>
<evidence type="ECO:0000313" key="3">
    <source>
        <dbReference type="EMBL" id="CAL4159191.1"/>
    </source>
</evidence>
<dbReference type="EMBL" id="CAXKWB010043408">
    <property type="protein sequence ID" value="CAL4159191.1"/>
    <property type="molecule type" value="Genomic_DNA"/>
</dbReference>
<dbReference type="PANTHER" id="PTHR12429">
    <property type="entry name" value="NEURALIZED"/>
    <property type="match status" value="1"/>
</dbReference>
<feature type="compositionally biased region" description="Polar residues" evidence="1">
    <location>
        <begin position="791"/>
        <end position="801"/>
    </location>
</feature>
<feature type="compositionally biased region" description="Low complexity" evidence="1">
    <location>
        <begin position="844"/>
        <end position="864"/>
    </location>
</feature>
<dbReference type="Gene3D" id="2.60.120.920">
    <property type="match status" value="5"/>
</dbReference>
<feature type="non-terminal residue" evidence="3">
    <location>
        <position position="1129"/>
    </location>
</feature>
<feature type="domain" description="NHR" evidence="2">
    <location>
        <begin position="10"/>
        <end position="177"/>
    </location>
</feature>
<sequence length="1129" mass="123865">MTNYTSAGDRLRFHEKCGTLVKLSNNGRTAERRRPLDEFNNGVVMSYRSLRADELFEIRIDRLVDKWSGSIEVGITTHNPDDLEFPATMTNMRSGTTMMSGTGILTNGKGTHREYGEFNLDELKEGDRIGMMIKSNGELHYYINGLDQGIASPSVPLPVWSVVDLYGMTVKVTVVDRDEREEQNLITRRNTQLADQQGPSLSDDVMVDDDIGETLLFHNSCGTYAEVINGGRTAHRPNASDDFNNGVVLTRRHVKSNEMFEVRLDKCVDKWAGSLEIGLTTHPPTDLEYPSTMTNVRSGTWMMTGNGVMHNGTTVIDDYGLNLDRLKVGDRVGVIRKDNGNLYFYVNGVDQGLAATNVPDNVFGVVDLYGQAAQATIIQHSEHTSSDVIPSSLSSSTIYSDLRFNHMHGKNARIINGGLSAQRPNAHGEFNDAIVISNRQLHDGEMFEVMIDKVVDRWSGSLEAGMTAIPPEEIEFPSTMTDIDYDTWMLSGSSVMRDGITVMNNYRCDLDALGVGTRIGMMRHADGTLHYYVNGEDQGTACENLPQVGLWAVIDLYGQCAQVTIVHNPIRHDQSLISVSQYLDMSHLSLHVPGQISTGSEVLHRFSKCCGANITLSNNNTKAVRTRNYNHALVFTSHPLEADELFEVRIEKLAQGYCGSIGIGLTSLPVSDTLPTVNLPSSLSALDAADTWYISGCDVRRNGGSVKRLNFCPNLGRLMVFDSVGIKKTSDGAMRLYINGEDFGIAATNVTKRVFGVVDLFGAAESVVITSVSRQASTPVIDGQATNNAVSQDSLELSQVDSRPPPNADIGDTDGVRHAQIVDSRTNITLSTTEHATRESTNRSSSQLQQYSQNQQQVQQQPSSENSKETELQFHENHGKNIQLSAERSVARRVESYNQGIIMSSKSLPRNVIFQVSLGQLNPRWSSSLMIGVTAQTPEKLHLPNTAFAFKRNTWIVAGDSVFYNGVKIKGRYGPDLDSLAGGPGGHLVGIMVDNESRLHLLVNGIDQGVAAKEIPNNVYVVIDLYGQCQEVILSSSGLSAEGPIPQAVPEKLNKKNLQKSQQHNLQLQQSANNLTAVNANHQINVAQQQQQQQQQQTPPPTSTPNQAQNNADSNIQIAMPTVPSNTIS</sequence>
<dbReference type="CDD" id="cd12887">
    <property type="entry name" value="SPRY_NHR_like"/>
    <property type="match status" value="5"/>
</dbReference>
<accession>A0AAV2S4I5</accession>
<keyword evidence="4" id="KW-1185">Reference proteome</keyword>
<feature type="region of interest" description="Disordered" evidence="1">
    <location>
        <begin position="791"/>
        <end position="872"/>
    </location>
</feature>
<protein>
    <recommendedName>
        <fullName evidence="2">NHR domain-containing protein</fullName>
    </recommendedName>
</protein>
<dbReference type="InterPro" id="IPR006573">
    <property type="entry name" value="NHR_dom"/>
</dbReference>
<comment type="caution">
    <text evidence="3">The sequence shown here is derived from an EMBL/GenBank/DDBJ whole genome shotgun (WGS) entry which is preliminary data.</text>
</comment>
<feature type="compositionally biased region" description="Low complexity" evidence="1">
    <location>
        <begin position="1086"/>
        <end position="1097"/>
    </location>
</feature>
<evidence type="ECO:0000259" key="2">
    <source>
        <dbReference type="PROSITE" id="PS51065"/>
    </source>
</evidence>